<gene>
    <name evidence="2" type="ORF">GCM10007116_07960</name>
    <name evidence="1" type="ORF">HS1genome_1903</name>
</gene>
<dbReference type="Proteomes" id="UP000616143">
    <property type="component" value="Unassembled WGS sequence"/>
</dbReference>
<accession>A0A348B5R2</accession>
<keyword evidence="3" id="KW-1185">Reference proteome</keyword>
<protein>
    <recommendedName>
        <fullName evidence="4">CRISPR-associated protein Cas5</fullName>
    </recommendedName>
</protein>
<dbReference type="RefSeq" id="WP_126450747.1">
    <property type="nucleotide sequence ID" value="NZ_AP018553.1"/>
</dbReference>
<evidence type="ECO:0000313" key="3">
    <source>
        <dbReference type="Proteomes" id="UP000276741"/>
    </source>
</evidence>
<reference evidence="1" key="3">
    <citation type="journal article" date="2019" name="BMC Res. Notes">
        <title>Complete genome sequence of the Sulfodiicoccus acidiphilus strain HS-1T, the first crenarchaeon that lacks polB3, isolated from an acidic hot spring in Ohwaku-dani, Hakone, Japan.</title>
        <authorList>
            <person name="Sakai H.D."/>
            <person name="Kurosawa N."/>
        </authorList>
    </citation>
    <scope>NUCLEOTIDE SEQUENCE</scope>
    <source>
        <strain evidence="1">HS-1</strain>
    </source>
</reference>
<dbReference type="AlphaFoldDB" id="A0A348B5R2"/>
<dbReference type="EMBL" id="BMQS01000006">
    <property type="protein sequence ID" value="GGT92603.1"/>
    <property type="molecule type" value="Genomic_DNA"/>
</dbReference>
<reference evidence="2" key="1">
    <citation type="journal article" date="2014" name="Int. J. Syst. Evol. Microbiol.">
        <title>Complete genome sequence of Corynebacterium casei LMG S-19264T (=DSM 44701T), isolated from a smear-ripened cheese.</title>
        <authorList>
            <consortium name="US DOE Joint Genome Institute (JGI-PGF)"/>
            <person name="Walter F."/>
            <person name="Albersmeier A."/>
            <person name="Kalinowski J."/>
            <person name="Ruckert C."/>
        </authorList>
    </citation>
    <scope>NUCLEOTIDE SEQUENCE</scope>
    <source>
        <strain evidence="2">JCM 31740</strain>
    </source>
</reference>
<evidence type="ECO:0000313" key="1">
    <source>
        <dbReference type="EMBL" id="BBD73514.1"/>
    </source>
</evidence>
<organism evidence="1 3">
    <name type="scientific">Sulfodiicoccus acidiphilus</name>
    <dbReference type="NCBI Taxonomy" id="1670455"/>
    <lineage>
        <taxon>Archaea</taxon>
        <taxon>Thermoproteota</taxon>
        <taxon>Thermoprotei</taxon>
        <taxon>Sulfolobales</taxon>
        <taxon>Sulfolobaceae</taxon>
        <taxon>Sulfodiicoccus</taxon>
    </lineage>
</organism>
<proteinExistence type="predicted"/>
<evidence type="ECO:0008006" key="4">
    <source>
        <dbReference type="Google" id="ProtNLM"/>
    </source>
</evidence>
<dbReference type="OrthoDB" id="383474at2157"/>
<dbReference type="EMBL" id="AP018553">
    <property type="protein sequence ID" value="BBD73514.1"/>
    <property type="molecule type" value="Genomic_DNA"/>
</dbReference>
<reference evidence="3" key="2">
    <citation type="submission" date="2018-04" db="EMBL/GenBank/DDBJ databases">
        <title>Complete genome sequence of Sulfodiicoccus acidiphilus strain HS-1.</title>
        <authorList>
            <person name="Sakai H.D."/>
            <person name="Kurosawa N."/>
        </authorList>
    </citation>
    <scope>NUCLEOTIDE SEQUENCE [LARGE SCALE GENOMIC DNA]</scope>
    <source>
        <strain evidence="3">HS-1</strain>
    </source>
</reference>
<sequence>MRYLKVKLRVYYGGRTESLPSTTLGGALTYYSIFDNKPSLNGGFGFSDFFLIEGSPYYVTRNAVNRLTAQSFPHHSSVKLTRDSAYGLYEGCVVGDLKEGRQALKGLILLNFSEVQEVSEEVGGGPFYALSLPVSTMEEASAFGEVVRVRFLKFHGFNSELCTRHPIYVLDGGKLREIRKSRVTLVDVKLNGDFDFNVLPIEQITDPLAKLYVSTSHGVVVPRQCYVP</sequence>
<evidence type="ECO:0000313" key="2">
    <source>
        <dbReference type="EMBL" id="GGT92603.1"/>
    </source>
</evidence>
<dbReference type="Proteomes" id="UP000276741">
    <property type="component" value="Chromosome"/>
</dbReference>
<reference evidence="2" key="4">
    <citation type="submission" date="2020-09" db="EMBL/GenBank/DDBJ databases">
        <authorList>
            <person name="Sun Q."/>
            <person name="Ohkuma M."/>
        </authorList>
    </citation>
    <scope>NUCLEOTIDE SEQUENCE</scope>
    <source>
        <strain evidence="2">JCM 31740</strain>
    </source>
</reference>
<name>A0A348B5R2_9CREN</name>
<dbReference type="KEGG" id="sacd:HS1genome_1903"/>
<dbReference type="GeneID" id="38667374"/>